<organism evidence="2 3">
    <name type="scientific">Roseivirga misakiensis</name>
    <dbReference type="NCBI Taxonomy" id="1563681"/>
    <lineage>
        <taxon>Bacteria</taxon>
        <taxon>Pseudomonadati</taxon>
        <taxon>Bacteroidota</taxon>
        <taxon>Cytophagia</taxon>
        <taxon>Cytophagales</taxon>
        <taxon>Roseivirgaceae</taxon>
        <taxon>Roseivirga</taxon>
    </lineage>
</organism>
<dbReference type="EMBL" id="MDGQ01000003">
    <property type="protein sequence ID" value="OEK06496.1"/>
    <property type="molecule type" value="Genomic_DNA"/>
</dbReference>
<dbReference type="STRING" id="1563681.BFP71_02135"/>
<gene>
    <name evidence="2" type="ORF">BFP71_02135</name>
</gene>
<comment type="caution">
    <text evidence="2">The sequence shown here is derived from an EMBL/GenBank/DDBJ whole genome shotgun (WGS) entry which is preliminary data.</text>
</comment>
<dbReference type="OrthoDB" id="9791785at2"/>
<dbReference type="RefSeq" id="WP_069833808.1">
    <property type="nucleotide sequence ID" value="NZ_MDGQ01000003.1"/>
</dbReference>
<keyword evidence="3" id="KW-1185">Reference proteome</keyword>
<dbReference type="AlphaFoldDB" id="A0A1E5T560"/>
<dbReference type="Proteomes" id="UP000095552">
    <property type="component" value="Unassembled WGS sequence"/>
</dbReference>
<dbReference type="Pfam" id="PF03551">
    <property type="entry name" value="PadR"/>
    <property type="match status" value="1"/>
</dbReference>
<evidence type="ECO:0000313" key="3">
    <source>
        <dbReference type="Proteomes" id="UP000095552"/>
    </source>
</evidence>
<protein>
    <recommendedName>
        <fullName evidence="1">Transcription regulator PadR N-terminal domain-containing protein</fullName>
    </recommendedName>
</protein>
<proteinExistence type="predicted"/>
<dbReference type="InterPro" id="IPR036390">
    <property type="entry name" value="WH_DNA-bd_sf"/>
</dbReference>
<feature type="domain" description="Transcription regulator PadR N-terminal" evidence="1">
    <location>
        <begin position="23"/>
        <end position="89"/>
    </location>
</feature>
<name>A0A1E5T560_9BACT</name>
<dbReference type="InterPro" id="IPR005149">
    <property type="entry name" value="Tscrpt_reg_PadR_N"/>
</dbReference>
<evidence type="ECO:0000313" key="2">
    <source>
        <dbReference type="EMBL" id="OEK06496.1"/>
    </source>
</evidence>
<reference evidence="2 3" key="1">
    <citation type="submission" date="2016-08" db="EMBL/GenBank/DDBJ databases">
        <title>Draft genome of Fabibacter sp. strain SK-8.</title>
        <authorList>
            <person name="Wong S.-K."/>
            <person name="Hamasaki K."/>
            <person name="Yoshizawa S."/>
        </authorList>
    </citation>
    <scope>NUCLEOTIDE SEQUENCE [LARGE SCALE GENOMIC DNA]</scope>
    <source>
        <strain evidence="2 3">SK-8</strain>
    </source>
</reference>
<dbReference type="InterPro" id="IPR036388">
    <property type="entry name" value="WH-like_DNA-bd_sf"/>
</dbReference>
<evidence type="ECO:0000259" key="1">
    <source>
        <dbReference type="Pfam" id="PF03551"/>
    </source>
</evidence>
<accession>A0A1E5T560</accession>
<dbReference type="SUPFAM" id="SSF46785">
    <property type="entry name" value="Winged helix' DNA-binding domain"/>
    <property type="match status" value="1"/>
</dbReference>
<sequence>MIHENISQQEEIVLLGVGSLEPDAYAYALQLEIKEQAHLSWSIGTIHTILYRLENKGLLDSEMGGSSQKRGGRSKRLYKLSAKGLKMLEQIQLTRQSMWAKLSTNRL</sequence>
<dbReference type="Gene3D" id="1.10.10.10">
    <property type="entry name" value="Winged helix-like DNA-binding domain superfamily/Winged helix DNA-binding domain"/>
    <property type="match status" value="1"/>
</dbReference>